<proteinExistence type="predicted"/>
<sequence length="293" mass="31019">MSGQLGDPELEDLVVDHIAKRPKLDDSVDTTGLGVRQRGAVVGREGRLVEKLFGSDAQDAVGERVPDDPPASPMPFDPDAELREIDQHNHGPADARRAEAAQQADTAEEDAAAESARQAERRGGGEDAVLDAMVEAEAAYNARQASAGTPGTSTDQQTSNDPLRSDTSANPSGPPQGKGRASGITDAFRESVRAKLRESLQSSTSLADEVQQQGLDQASRRLENSCLEQGTSRTVYVSRVSNARRLAPAVRTLDDLVKVAKGERLENLNDSTASDSNVSQAAAGKQGISIKPQ</sequence>
<feature type="compositionally biased region" description="Basic and acidic residues" evidence="1">
    <location>
        <begin position="80"/>
        <end position="99"/>
    </location>
</feature>
<dbReference type="AlphaFoldDB" id="A0AAW1QNI1"/>
<dbReference type="EMBL" id="JALJOS010000030">
    <property type="protein sequence ID" value="KAK9822797.1"/>
    <property type="molecule type" value="Genomic_DNA"/>
</dbReference>
<protein>
    <submittedName>
        <fullName evidence="2">Uncharacterized protein</fullName>
    </submittedName>
</protein>
<comment type="caution">
    <text evidence="2">The sequence shown here is derived from an EMBL/GenBank/DDBJ whole genome shotgun (WGS) entry which is preliminary data.</text>
</comment>
<evidence type="ECO:0000313" key="2">
    <source>
        <dbReference type="EMBL" id="KAK9822797.1"/>
    </source>
</evidence>
<feature type="compositionally biased region" description="Polar residues" evidence="1">
    <location>
        <begin position="268"/>
        <end position="280"/>
    </location>
</feature>
<gene>
    <name evidence="2" type="ORF">WJX74_010849</name>
</gene>
<dbReference type="Proteomes" id="UP001438707">
    <property type="component" value="Unassembled WGS sequence"/>
</dbReference>
<name>A0AAW1QNI1_9CHLO</name>
<evidence type="ECO:0000256" key="1">
    <source>
        <dbReference type="SAM" id="MobiDB-lite"/>
    </source>
</evidence>
<accession>A0AAW1QNI1</accession>
<feature type="region of interest" description="Disordered" evidence="1">
    <location>
        <begin position="53"/>
        <end position="190"/>
    </location>
</feature>
<evidence type="ECO:0000313" key="3">
    <source>
        <dbReference type="Proteomes" id="UP001438707"/>
    </source>
</evidence>
<keyword evidence="3" id="KW-1185">Reference proteome</keyword>
<reference evidence="2 3" key="1">
    <citation type="journal article" date="2024" name="Nat. Commun.">
        <title>Phylogenomics reveals the evolutionary origins of lichenization in chlorophyte algae.</title>
        <authorList>
            <person name="Puginier C."/>
            <person name="Libourel C."/>
            <person name="Otte J."/>
            <person name="Skaloud P."/>
            <person name="Haon M."/>
            <person name="Grisel S."/>
            <person name="Petersen M."/>
            <person name="Berrin J.G."/>
            <person name="Delaux P.M."/>
            <person name="Dal Grande F."/>
            <person name="Keller J."/>
        </authorList>
    </citation>
    <scope>NUCLEOTIDE SEQUENCE [LARGE SCALE GENOMIC DNA]</scope>
    <source>
        <strain evidence="2 3">SAG 2145</strain>
    </source>
</reference>
<feature type="compositionally biased region" description="Polar residues" evidence="1">
    <location>
        <begin position="143"/>
        <end position="171"/>
    </location>
</feature>
<feature type="region of interest" description="Disordered" evidence="1">
    <location>
        <begin position="268"/>
        <end position="293"/>
    </location>
</feature>
<organism evidence="2 3">
    <name type="scientific">Apatococcus lobatus</name>
    <dbReference type="NCBI Taxonomy" id="904363"/>
    <lineage>
        <taxon>Eukaryota</taxon>
        <taxon>Viridiplantae</taxon>
        <taxon>Chlorophyta</taxon>
        <taxon>core chlorophytes</taxon>
        <taxon>Trebouxiophyceae</taxon>
        <taxon>Chlorellales</taxon>
        <taxon>Chlorellaceae</taxon>
        <taxon>Apatococcus</taxon>
    </lineage>
</organism>